<dbReference type="Pfam" id="PF13692">
    <property type="entry name" value="Glyco_trans_1_4"/>
    <property type="match status" value="1"/>
</dbReference>
<dbReference type="CDD" id="cd04950">
    <property type="entry name" value="GT4_TuaH-like"/>
    <property type="match status" value="1"/>
</dbReference>
<dbReference type="EMBL" id="CP158299">
    <property type="protein sequence ID" value="XBV86266.1"/>
    <property type="molecule type" value="Genomic_DNA"/>
</dbReference>
<proteinExistence type="predicted"/>
<accession>A0AAU7UCV3</accession>
<organism evidence="1">
    <name type="scientific">Deinococcus sonorensis KR-87</name>
    <dbReference type="NCBI Taxonomy" id="694439"/>
    <lineage>
        <taxon>Bacteria</taxon>
        <taxon>Thermotogati</taxon>
        <taxon>Deinococcota</taxon>
        <taxon>Deinococci</taxon>
        <taxon>Deinococcales</taxon>
        <taxon>Deinococcaceae</taxon>
        <taxon>Deinococcus</taxon>
    </lineage>
</organism>
<evidence type="ECO:0000313" key="1">
    <source>
        <dbReference type="EMBL" id="XBV86266.1"/>
    </source>
</evidence>
<dbReference type="RefSeq" id="WP_350244328.1">
    <property type="nucleotide sequence ID" value="NZ_CP158299.1"/>
</dbReference>
<dbReference type="SUPFAM" id="SSF53756">
    <property type="entry name" value="UDP-Glycosyltransferase/glycogen phosphorylase"/>
    <property type="match status" value="1"/>
</dbReference>
<dbReference type="PANTHER" id="PTHR12526:SF630">
    <property type="entry name" value="GLYCOSYLTRANSFERASE"/>
    <property type="match status" value="1"/>
</dbReference>
<sequence length="384" mass="43437">MSLNPDVLCLAHLRWDFVYQRPQHLMSRAADQRRVYYCEVPRHDAAEPHLETRQDGPVTVVTPHLRTDLPWVQAERRIGQLLADFLHTEQVRRPLAWVYTPMLLPVTDFFETGGVVYDCMDELGGFCDAPPELQAREQRLFRQADVVFTGGHHLWEAKRSQHPNVHAFPSSVDVAHFAQARQGLPDPADQQALPRPRLGFYGVIDERFDLELVRTLATRRPEWQFVFLGPVVKIDPSQLPQGPNLHYLGMKSYAELPAYLTHWDVALLPFARNAATEFISPTKTPEYLAAGVPVVSTAIHDVVRPYGDGGLVSIASDPQAFEQAIAHALEADHTDRQRQADTLLSGMSWDRTWDAMNTLVQRSLGFRMARTAPRMASHTSNTGR</sequence>
<dbReference type="Gene3D" id="3.40.50.2000">
    <property type="entry name" value="Glycogen Phosphorylase B"/>
    <property type="match status" value="1"/>
</dbReference>
<gene>
    <name evidence="1" type="ORF">ABOD76_08140</name>
</gene>
<reference evidence="1" key="1">
    <citation type="submission" date="2024-06" db="EMBL/GenBank/DDBJ databases">
        <title>Draft Genome Sequence of Deinococcus sonorensis Type Strain KR-87, a Biofilm Producing Representative of the Genus Deinococcus.</title>
        <authorList>
            <person name="Boren L.S."/>
            <person name="Grosso R.A."/>
            <person name="Hugenberg-Cox A.N."/>
            <person name="Hill J.T.E."/>
            <person name="Albert C.M."/>
            <person name="Tuohy J.M."/>
        </authorList>
    </citation>
    <scope>NUCLEOTIDE SEQUENCE</scope>
    <source>
        <strain evidence="1">KR-87</strain>
    </source>
</reference>
<dbReference type="AlphaFoldDB" id="A0AAU7UCV3"/>
<name>A0AAU7UCV3_9DEIO</name>
<dbReference type="KEGG" id="dsc:ABOD76_08140"/>
<protein>
    <submittedName>
        <fullName evidence="1">Glycosyltransferase family 1 protein</fullName>
    </submittedName>
</protein>
<dbReference type="PANTHER" id="PTHR12526">
    <property type="entry name" value="GLYCOSYLTRANSFERASE"/>
    <property type="match status" value="1"/>
</dbReference>